<evidence type="ECO:0000313" key="2">
    <source>
        <dbReference type="Ensembl" id="ENSPSTP00000016056.1"/>
    </source>
</evidence>
<dbReference type="PANTHER" id="PTHR15544">
    <property type="entry name" value="OSMOSIS RESPONSIVE FACTOR"/>
    <property type="match status" value="1"/>
</dbReference>
<evidence type="ECO:0000313" key="3">
    <source>
        <dbReference type="Proteomes" id="UP000694428"/>
    </source>
</evidence>
<organism evidence="2 3">
    <name type="scientific">Pavo cristatus</name>
    <name type="common">Indian peafowl</name>
    <name type="synonym">Blue peafowl</name>
    <dbReference type="NCBI Taxonomy" id="9049"/>
    <lineage>
        <taxon>Eukaryota</taxon>
        <taxon>Metazoa</taxon>
        <taxon>Chordata</taxon>
        <taxon>Craniata</taxon>
        <taxon>Vertebrata</taxon>
        <taxon>Euteleostomi</taxon>
        <taxon>Archelosauria</taxon>
        <taxon>Archosauria</taxon>
        <taxon>Dinosauria</taxon>
        <taxon>Saurischia</taxon>
        <taxon>Theropoda</taxon>
        <taxon>Coelurosauria</taxon>
        <taxon>Aves</taxon>
        <taxon>Neognathae</taxon>
        <taxon>Galloanserae</taxon>
        <taxon>Galliformes</taxon>
        <taxon>Phasianidae</taxon>
        <taxon>Phasianinae</taxon>
        <taxon>Pavo</taxon>
    </lineage>
</organism>
<proteinExistence type="predicted"/>
<dbReference type="PANTHER" id="PTHR15544:SF0">
    <property type="entry name" value="TETRATRICOPEPTIDE REPEAT PROTEIN 33"/>
    <property type="match status" value="1"/>
</dbReference>
<dbReference type="Proteomes" id="UP000694428">
    <property type="component" value="Unplaced"/>
</dbReference>
<feature type="compositionally biased region" description="Acidic residues" evidence="1">
    <location>
        <begin position="25"/>
        <end position="39"/>
    </location>
</feature>
<reference evidence="2" key="2">
    <citation type="submission" date="2025-09" db="UniProtKB">
        <authorList>
            <consortium name="Ensembl"/>
        </authorList>
    </citation>
    <scope>IDENTIFICATION</scope>
</reference>
<protein>
    <submittedName>
        <fullName evidence="2">Uncharacterized protein</fullName>
    </submittedName>
</protein>
<accession>A0A8C9FKK1</accession>
<evidence type="ECO:0000256" key="1">
    <source>
        <dbReference type="SAM" id="MobiDB-lite"/>
    </source>
</evidence>
<dbReference type="AlphaFoldDB" id="A0A8C9FKK1"/>
<sequence>MASFGWKRKIGEKVSRATSQQFEAEAADEEGPGGDEDEDWVHATKRRKEVLLEDCIKKSKQLKDEGASLAENRSVFA</sequence>
<reference evidence="2" key="1">
    <citation type="submission" date="2025-08" db="UniProtKB">
        <authorList>
            <consortium name="Ensembl"/>
        </authorList>
    </citation>
    <scope>IDENTIFICATION</scope>
</reference>
<dbReference type="InterPro" id="IPR052658">
    <property type="entry name" value="TPR-containing"/>
</dbReference>
<name>A0A8C9FKK1_PAVCR</name>
<dbReference type="Ensembl" id="ENSPSTT00000016833.1">
    <property type="protein sequence ID" value="ENSPSTP00000016056.1"/>
    <property type="gene ID" value="ENSPSTG00000011408.1"/>
</dbReference>
<keyword evidence="3" id="KW-1185">Reference proteome</keyword>
<feature type="region of interest" description="Disordered" evidence="1">
    <location>
        <begin position="13"/>
        <end position="40"/>
    </location>
</feature>